<keyword evidence="2 6" id="KW-0812">Transmembrane</keyword>
<feature type="region of interest" description="Disordered" evidence="5">
    <location>
        <begin position="1"/>
        <end position="52"/>
    </location>
</feature>
<evidence type="ECO:0000256" key="6">
    <source>
        <dbReference type="SAM" id="Phobius"/>
    </source>
</evidence>
<dbReference type="PANTHER" id="PTHR21016">
    <property type="entry name" value="BETA-AMYLOID BINDING PROTEIN-RELATED"/>
    <property type="match status" value="1"/>
</dbReference>
<evidence type="ECO:0000256" key="5">
    <source>
        <dbReference type="SAM" id="MobiDB-lite"/>
    </source>
</evidence>
<keyword evidence="3 6" id="KW-1133">Transmembrane helix</keyword>
<comment type="caution">
    <text evidence="8">The sequence shown here is derived from an EMBL/GenBank/DDBJ whole genome shotgun (WGS) entry which is preliminary data.</text>
</comment>
<accession>A0ABP8X4U4</accession>
<dbReference type="EMBL" id="BAABLN010000023">
    <property type="protein sequence ID" value="GAA4699179.1"/>
    <property type="molecule type" value="Genomic_DNA"/>
</dbReference>
<evidence type="ECO:0000256" key="1">
    <source>
        <dbReference type="ARBA" id="ARBA00004141"/>
    </source>
</evidence>
<dbReference type="InterPro" id="IPR007829">
    <property type="entry name" value="TM2"/>
</dbReference>
<feature type="transmembrane region" description="Helical" evidence="6">
    <location>
        <begin position="116"/>
        <end position="134"/>
    </location>
</feature>
<sequence>MAQEPEYYTPQPLPPRDGTRAGGYQRGNHQDGGFRPGGFQHNPGQSSWGQPRQGPAVVNVVGGKSALLSYVLWFFLGWLGVHKFYLQQPFQGIFYILLWAIGWFTTPIIIGWFILGFWGLLMIIDLFLIPLRVAQLNVRLARRVNGY</sequence>
<organism evidence="8 9">
    <name type="scientific">Kocuria gwangalliensis</name>
    <dbReference type="NCBI Taxonomy" id="501592"/>
    <lineage>
        <taxon>Bacteria</taxon>
        <taxon>Bacillati</taxon>
        <taxon>Actinomycetota</taxon>
        <taxon>Actinomycetes</taxon>
        <taxon>Micrococcales</taxon>
        <taxon>Micrococcaceae</taxon>
        <taxon>Kocuria</taxon>
    </lineage>
</organism>
<proteinExistence type="predicted"/>
<keyword evidence="9" id="KW-1185">Reference proteome</keyword>
<comment type="subcellular location">
    <subcellularLocation>
        <location evidence="1">Membrane</location>
        <topology evidence="1">Multi-pass membrane protein</topology>
    </subcellularLocation>
</comment>
<dbReference type="InterPro" id="IPR050932">
    <property type="entry name" value="TM2D1-3-like"/>
</dbReference>
<feature type="transmembrane region" description="Helical" evidence="6">
    <location>
        <begin position="67"/>
        <end position="86"/>
    </location>
</feature>
<evidence type="ECO:0000313" key="9">
    <source>
        <dbReference type="Proteomes" id="UP001501446"/>
    </source>
</evidence>
<name>A0ABP8X4U4_9MICC</name>
<dbReference type="PANTHER" id="PTHR21016:SF25">
    <property type="entry name" value="TM2 DOMAIN-CONTAINING PROTEIN DDB_G0277895-RELATED"/>
    <property type="match status" value="1"/>
</dbReference>
<evidence type="ECO:0000259" key="7">
    <source>
        <dbReference type="Pfam" id="PF05154"/>
    </source>
</evidence>
<gene>
    <name evidence="8" type="ORF">GCM10025781_16670</name>
</gene>
<dbReference type="Pfam" id="PF05154">
    <property type="entry name" value="TM2"/>
    <property type="match status" value="1"/>
</dbReference>
<evidence type="ECO:0000313" key="8">
    <source>
        <dbReference type="EMBL" id="GAA4699179.1"/>
    </source>
</evidence>
<dbReference type="RefSeq" id="WP_345311171.1">
    <property type="nucleotide sequence ID" value="NZ_BAABLN010000023.1"/>
</dbReference>
<dbReference type="Proteomes" id="UP001501446">
    <property type="component" value="Unassembled WGS sequence"/>
</dbReference>
<evidence type="ECO:0000256" key="3">
    <source>
        <dbReference type="ARBA" id="ARBA00022989"/>
    </source>
</evidence>
<feature type="domain" description="TM2" evidence="7">
    <location>
        <begin position="63"/>
        <end position="113"/>
    </location>
</feature>
<feature type="transmembrane region" description="Helical" evidence="6">
    <location>
        <begin position="93"/>
        <end position="110"/>
    </location>
</feature>
<keyword evidence="4 6" id="KW-0472">Membrane</keyword>
<evidence type="ECO:0000256" key="2">
    <source>
        <dbReference type="ARBA" id="ARBA00022692"/>
    </source>
</evidence>
<evidence type="ECO:0000256" key="4">
    <source>
        <dbReference type="ARBA" id="ARBA00023136"/>
    </source>
</evidence>
<reference evidence="9" key="1">
    <citation type="journal article" date="2019" name="Int. J. Syst. Evol. Microbiol.">
        <title>The Global Catalogue of Microorganisms (GCM) 10K type strain sequencing project: providing services to taxonomists for standard genome sequencing and annotation.</title>
        <authorList>
            <consortium name="The Broad Institute Genomics Platform"/>
            <consortium name="The Broad Institute Genome Sequencing Center for Infectious Disease"/>
            <person name="Wu L."/>
            <person name="Ma J."/>
        </authorList>
    </citation>
    <scope>NUCLEOTIDE SEQUENCE [LARGE SCALE GENOMIC DNA]</scope>
    <source>
        <strain evidence="9">JCM 18958</strain>
    </source>
</reference>
<protein>
    <recommendedName>
        <fullName evidence="7">TM2 domain-containing protein</fullName>
    </recommendedName>
</protein>